<gene>
    <name evidence="2" type="ORF">WL1483_1557</name>
</gene>
<protein>
    <submittedName>
        <fullName evidence="2">DNA binding domain-containing protein, excisionase family</fullName>
    </submittedName>
</protein>
<evidence type="ECO:0000313" key="3">
    <source>
        <dbReference type="Proteomes" id="UP000058114"/>
    </source>
</evidence>
<dbReference type="RefSeq" id="WP_015848536.1">
    <property type="nucleotide sequence ID" value="NZ_CP013067.1"/>
</dbReference>
<dbReference type="GeneID" id="45082268"/>
<dbReference type="KEGG" id="asr:WL1483_1557"/>
<dbReference type="GO" id="GO:0003677">
    <property type="term" value="F:DNA binding"/>
    <property type="evidence" value="ECO:0007669"/>
    <property type="project" value="InterPro"/>
</dbReference>
<dbReference type="NCBIfam" id="TIGR01764">
    <property type="entry name" value="excise"/>
    <property type="match status" value="1"/>
</dbReference>
<dbReference type="Proteomes" id="UP000058114">
    <property type="component" value="Chromosome"/>
</dbReference>
<feature type="domain" description="Helix-turn-helix" evidence="1">
    <location>
        <begin position="37"/>
        <end position="87"/>
    </location>
</feature>
<sequence length="111" mass="12852">MREQNSSVFSDPNGAILKELYELKQLVIQQGQAQKEVLSAEECAELLGVSVCYVYRLTSEKRLPHYKPQGKKIYFKRVELLDWLLSHRISPDAELTEHVTKRVRQASHGRL</sequence>
<evidence type="ECO:0000313" key="2">
    <source>
        <dbReference type="EMBL" id="ALP40976.1"/>
    </source>
</evidence>
<dbReference type="SUPFAM" id="SSF46955">
    <property type="entry name" value="Putative DNA-binding domain"/>
    <property type="match status" value="1"/>
</dbReference>
<dbReference type="InterPro" id="IPR041657">
    <property type="entry name" value="HTH_17"/>
</dbReference>
<dbReference type="EMBL" id="CP013067">
    <property type="protein sequence ID" value="ALP40976.1"/>
    <property type="molecule type" value="Genomic_DNA"/>
</dbReference>
<dbReference type="InterPro" id="IPR010093">
    <property type="entry name" value="SinI_DNA-bd"/>
</dbReference>
<accession>A0A0S2SH85</accession>
<proteinExistence type="predicted"/>
<organism evidence="2 3">
    <name type="scientific">Aeromonas schubertii</name>
    <dbReference type="NCBI Taxonomy" id="652"/>
    <lineage>
        <taxon>Bacteria</taxon>
        <taxon>Pseudomonadati</taxon>
        <taxon>Pseudomonadota</taxon>
        <taxon>Gammaproteobacteria</taxon>
        <taxon>Aeromonadales</taxon>
        <taxon>Aeromonadaceae</taxon>
        <taxon>Aeromonas</taxon>
    </lineage>
</organism>
<dbReference type="AlphaFoldDB" id="A0A0S2SH85"/>
<dbReference type="InterPro" id="IPR009061">
    <property type="entry name" value="DNA-bd_dom_put_sf"/>
</dbReference>
<dbReference type="PATRIC" id="fig|652.5.peg.17"/>
<evidence type="ECO:0000259" key="1">
    <source>
        <dbReference type="Pfam" id="PF12728"/>
    </source>
</evidence>
<reference evidence="2 3" key="2">
    <citation type="journal article" date="2016" name="Genome Announc.">
        <title>Complete Genome Sequence of the Highly Virulent Aeromonas schubertii Strain WL1483, Isolated from Diseased Snakehead Fish (Channa argus) in China.</title>
        <authorList>
            <person name="Liu L."/>
            <person name="Li N."/>
            <person name="Zhang D."/>
            <person name="Fu X."/>
            <person name="Shi C."/>
            <person name="Lin Q."/>
            <person name="Hao G."/>
        </authorList>
    </citation>
    <scope>NUCLEOTIDE SEQUENCE [LARGE SCALE GENOMIC DNA]</scope>
    <source>
        <strain evidence="2 3">WL1483</strain>
    </source>
</reference>
<name>A0A0S2SH85_9GAMM</name>
<dbReference type="Pfam" id="PF12728">
    <property type="entry name" value="HTH_17"/>
    <property type="match status" value="1"/>
</dbReference>
<reference evidence="3" key="1">
    <citation type="submission" date="2015-10" db="EMBL/GenBank/DDBJ databases">
        <title>Complete Genome Sequence of Aeromonas schubertii strain WL1483.</title>
        <authorList>
            <person name="Liu L."/>
        </authorList>
    </citation>
    <scope>NUCLEOTIDE SEQUENCE [LARGE SCALE GENOMIC DNA]</scope>
    <source>
        <strain evidence="3">WL1483</strain>
    </source>
</reference>